<proteinExistence type="predicted"/>
<evidence type="ECO:0000313" key="3">
    <source>
        <dbReference type="Proteomes" id="UP000664369"/>
    </source>
</evidence>
<evidence type="ECO:0000256" key="1">
    <source>
        <dbReference type="SAM" id="Phobius"/>
    </source>
</evidence>
<feature type="transmembrane region" description="Helical" evidence="1">
    <location>
        <begin position="68"/>
        <end position="87"/>
    </location>
</feature>
<reference evidence="2 3" key="1">
    <citation type="submission" date="2021-03" db="EMBL/GenBank/DDBJ databases">
        <authorList>
            <person name="Kim M.K."/>
        </authorList>
    </citation>
    <scope>NUCLEOTIDE SEQUENCE [LARGE SCALE GENOMIC DNA]</scope>
    <source>
        <strain evidence="2 3">BT442</strain>
    </source>
</reference>
<dbReference type="Gene3D" id="2.40.410.10">
    <property type="entry name" value="putative membrane protein from Corynebacterium diphtheriae superfamily"/>
    <property type="match status" value="1"/>
</dbReference>
<keyword evidence="1" id="KW-0812">Transmembrane</keyword>
<dbReference type="Pfam" id="PF11580">
    <property type="entry name" value="DUF3239"/>
    <property type="match status" value="1"/>
</dbReference>
<sequence length="243" mass="26920">MERTVGDPGEFLNNSVASRAVNIEPDMRKVRRLDIYHQKYSKLLRGWGLAGLVLLAIGVALWYFQHQIWGSIFGVLALPVLFIASRLPQTLKGDAYRNGLLIPGIISNLNPLTITCLADVRTSDDDEDETGGIVWGVKQVVVPQLTVHPEQLGEQVPCVSLFGETDADGEIYLNFEPRPLVWGTDDNSIIKQARQAIEEEEWLLLPPLAVAFDSSEKNENGIAYFDSQLRPVALPKPADTTAK</sequence>
<feature type="transmembrane region" description="Helical" evidence="1">
    <location>
        <begin position="43"/>
        <end position="62"/>
    </location>
</feature>
<gene>
    <name evidence="2" type="ORF">J4E00_11605</name>
</gene>
<dbReference type="RefSeq" id="WP_208175317.1">
    <property type="nucleotide sequence ID" value="NZ_JAGETZ010000004.1"/>
</dbReference>
<dbReference type="InterPro" id="IPR023124">
    <property type="entry name" value="DUF3239_dom_sf"/>
</dbReference>
<dbReference type="EMBL" id="JAGETZ010000004">
    <property type="protein sequence ID" value="MBO2009699.1"/>
    <property type="molecule type" value="Genomic_DNA"/>
</dbReference>
<comment type="caution">
    <text evidence="2">The sequence shown here is derived from an EMBL/GenBank/DDBJ whole genome shotgun (WGS) entry which is preliminary data.</text>
</comment>
<dbReference type="Proteomes" id="UP000664369">
    <property type="component" value="Unassembled WGS sequence"/>
</dbReference>
<protein>
    <submittedName>
        <fullName evidence="2">DUF3239 domain-containing protein</fullName>
    </submittedName>
</protein>
<organism evidence="2 3">
    <name type="scientific">Hymenobacter negativus</name>
    <dbReference type="NCBI Taxonomy" id="2795026"/>
    <lineage>
        <taxon>Bacteria</taxon>
        <taxon>Pseudomonadati</taxon>
        <taxon>Bacteroidota</taxon>
        <taxon>Cytophagia</taxon>
        <taxon>Cytophagales</taxon>
        <taxon>Hymenobacteraceae</taxon>
        <taxon>Hymenobacter</taxon>
    </lineage>
</organism>
<keyword evidence="1" id="KW-0472">Membrane</keyword>
<dbReference type="InterPro" id="IPR021632">
    <property type="entry name" value="DUF3239"/>
</dbReference>
<keyword evidence="1" id="KW-1133">Transmembrane helix</keyword>
<name>A0ABS3QFY2_9BACT</name>
<evidence type="ECO:0000313" key="2">
    <source>
        <dbReference type="EMBL" id="MBO2009699.1"/>
    </source>
</evidence>
<keyword evidence="3" id="KW-1185">Reference proteome</keyword>
<accession>A0ABS3QFY2</accession>